<dbReference type="EMBL" id="FQUS01000005">
    <property type="protein sequence ID" value="SHF07976.1"/>
    <property type="molecule type" value="Genomic_DNA"/>
</dbReference>
<protein>
    <submittedName>
        <fullName evidence="1">Uncharacterized protein</fullName>
    </submittedName>
</protein>
<gene>
    <name evidence="1" type="ORF">SAMN05443144_105128</name>
</gene>
<proteinExistence type="predicted"/>
<organism evidence="1 2">
    <name type="scientific">Fodinibius roseus</name>
    <dbReference type="NCBI Taxonomy" id="1194090"/>
    <lineage>
        <taxon>Bacteria</taxon>
        <taxon>Pseudomonadati</taxon>
        <taxon>Balneolota</taxon>
        <taxon>Balneolia</taxon>
        <taxon>Balneolales</taxon>
        <taxon>Balneolaceae</taxon>
        <taxon>Fodinibius</taxon>
    </lineage>
</organism>
<reference evidence="1 2" key="1">
    <citation type="submission" date="2016-11" db="EMBL/GenBank/DDBJ databases">
        <authorList>
            <person name="Jaros S."/>
            <person name="Januszkiewicz K."/>
            <person name="Wedrychowicz H."/>
        </authorList>
    </citation>
    <scope>NUCLEOTIDE SEQUENCE [LARGE SCALE GENOMIC DNA]</scope>
    <source>
        <strain evidence="1 2">DSM 21986</strain>
    </source>
</reference>
<keyword evidence="2" id="KW-1185">Reference proteome</keyword>
<evidence type="ECO:0000313" key="1">
    <source>
        <dbReference type="EMBL" id="SHF07976.1"/>
    </source>
</evidence>
<dbReference type="Proteomes" id="UP000184041">
    <property type="component" value="Unassembled WGS sequence"/>
</dbReference>
<dbReference type="STRING" id="1194090.SAMN05443144_105128"/>
<dbReference type="AlphaFoldDB" id="A0A1M4YRK5"/>
<evidence type="ECO:0000313" key="2">
    <source>
        <dbReference type="Proteomes" id="UP000184041"/>
    </source>
</evidence>
<accession>A0A1M4YRK5</accession>
<name>A0A1M4YRK5_9BACT</name>
<sequence length="33" mass="3883">MIIIPDKKTNHNPLLSFTGVFEIIYELHKKQIT</sequence>